<proteinExistence type="predicted"/>
<reference evidence="3 4" key="1">
    <citation type="submission" date="2024-10" db="EMBL/GenBank/DDBJ databases">
        <title>The Natural Products Discovery Center: Release of the First 8490 Sequenced Strains for Exploring Actinobacteria Biosynthetic Diversity.</title>
        <authorList>
            <person name="Kalkreuter E."/>
            <person name="Kautsar S.A."/>
            <person name="Yang D."/>
            <person name="Bader C.D."/>
            <person name="Teijaro C.N."/>
            <person name="Fluegel L."/>
            <person name="Davis C.M."/>
            <person name="Simpson J.R."/>
            <person name="Lauterbach L."/>
            <person name="Steele A.D."/>
            <person name="Gui C."/>
            <person name="Meng S."/>
            <person name="Li G."/>
            <person name="Viehrig K."/>
            <person name="Ye F."/>
            <person name="Su P."/>
            <person name="Kiefer A.F."/>
            <person name="Nichols A."/>
            <person name="Cepeda A.J."/>
            <person name="Yan W."/>
            <person name="Fan B."/>
            <person name="Jiang Y."/>
            <person name="Adhikari A."/>
            <person name="Zheng C.-J."/>
            <person name="Schuster L."/>
            <person name="Cowan T.M."/>
            <person name="Smanski M.J."/>
            <person name="Chevrette M.G."/>
            <person name="De Carvalho L.P.S."/>
            <person name="Shen B."/>
        </authorList>
    </citation>
    <scope>NUCLEOTIDE SEQUENCE [LARGE SCALE GENOMIC DNA]</scope>
    <source>
        <strain evidence="3 4">NPDC048320</strain>
    </source>
</reference>
<dbReference type="RefSeq" id="WP_392815992.1">
    <property type="nucleotide sequence ID" value="NZ_JBICYV010000002.1"/>
</dbReference>
<evidence type="ECO:0000313" key="3">
    <source>
        <dbReference type="EMBL" id="MFG3010007.1"/>
    </source>
</evidence>
<evidence type="ECO:0000256" key="1">
    <source>
        <dbReference type="SAM" id="MobiDB-lite"/>
    </source>
</evidence>
<sequence>MTTPTPSPTPYAAHPYPGPVPPPAPARSRRRVVVAGVIALLLVVAGVAATLWWVRGGEDGPLAGRPRVTDTRAGLSYGIPEGWKHDAAKDGKLIGAFSSQISNATTASESGGTVLAGRAGQTVPRAGLKRTTESAARSNAEFFFPDKPATLEESHATTLDGQPAHTAVLRIQGEDGTARLEMTVVTIHGERTSFLLGLTTGEADPSLARDVDAVLATATVD</sequence>
<name>A0ABW7AYN7_9ACTN</name>
<keyword evidence="2" id="KW-1133">Transmembrane helix</keyword>
<evidence type="ECO:0000313" key="4">
    <source>
        <dbReference type="Proteomes" id="UP001604267"/>
    </source>
</evidence>
<keyword evidence="2" id="KW-0472">Membrane</keyword>
<organism evidence="3 4">
    <name type="scientific">Streptomyces cinerochromogenes</name>
    <dbReference type="NCBI Taxonomy" id="66422"/>
    <lineage>
        <taxon>Bacteria</taxon>
        <taxon>Bacillati</taxon>
        <taxon>Actinomycetota</taxon>
        <taxon>Actinomycetes</taxon>
        <taxon>Kitasatosporales</taxon>
        <taxon>Streptomycetaceae</taxon>
        <taxon>Streptomyces</taxon>
    </lineage>
</organism>
<feature type="transmembrane region" description="Helical" evidence="2">
    <location>
        <begin position="32"/>
        <end position="54"/>
    </location>
</feature>
<protein>
    <submittedName>
        <fullName evidence="3">Uncharacterized protein</fullName>
    </submittedName>
</protein>
<comment type="caution">
    <text evidence="3">The sequence shown here is derived from an EMBL/GenBank/DDBJ whole genome shotgun (WGS) entry which is preliminary data.</text>
</comment>
<keyword evidence="2" id="KW-0812">Transmembrane</keyword>
<dbReference type="EMBL" id="JBICYV010000002">
    <property type="protein sequence ID" value="MFG3010007.1"/>
    <property type="molecule type" value="Genomic_DNA"/>
</dbReference>
<dbReference type="Proteomes" id="UP001604267">
    <property type="component" value="Unassembled WGS sequence"/>
</dbReference>
<gene>
    <name evidence="3" type="ORF">ACGFZB_06015</name>
</gene>
<accession>A0ABW7AYN7</accession>
<evidence type="ECO:0000256" key="2">
    <source>
        <dbReference type="SAM" id="Phobius"/>
    </source>
</evidence>
<feature type="region of interest" description="Disordered" evidence="1">
    <location>
        <begin position="1"/>
        <end position="26"/>
    </location>
</feature>
<keyword evidence="4" id="KW-1185">Reference proteome</keyword>
<feature type="compositionally biased region" description="Pro residues" evidence="1">
    <location>
        <begin position="16"/>
        <end position="25"/>
    </location>
</feature>